<evidence type="ECO:0008006" key="3">
    <source>
        <dbReference type="Google" id="ProtNLM"/>
    </source>
</evidence>
<organism evidence="1 2">
    <name type="scientific">Pseudonocardia nematodicida</name>
    <dbReference type="NCBI Taxonomy" id="1206997"/>
    <lineage>
        <taxon>Bacteria</taxon>
        <taxon>Bacillati</taxon>
        <taxon>Actinomycetota</taxon>
        <taxon>Actinomycetes</taxon>
        <taxon>Pseudonocardiales</taxon>
        <taxon>Pseudonocardiaceae</taxon>
        <taxon>Pseudonocardia</taxon>
    </lineage>
</organism>
<reference evidence="1 2" key="1">
    <citation type="submission" date="2024-03" db="EMBL/GenBank/DDBJ databases">
        <title>Draft genome sequence of Pseudonocardia nematodicida JCM 31783.</title>
        <authorList>
            <person name="Butdee W."/>
            <person name="Duangmal K."/>
        </authorList>
    </citation>
    <scope>NUCLEOTIDE SEQUENCE [LARGE SCALE GENOMIC DNA]</scope>
    <source>
        <strain evidence="1 2">JCM 31783</strain>
    </source>
</reference>
<sequence length="254" mass="28153">MTGPDQRMALLAFRRLADAEVVDALRAERCAGWRWQVVRAREAENALRRLRWLVRSEHLPARTRALGRPVYLDPEERRRIARDDERDVVVGDAVAVGIEVFRRRGVLAPPDRGGWCPDQASLSTFATNACVMHLSASVARWRRASRVPRSETPVEPGLLPEPEIPPSPEVVAFEKALAADPALAALVDAKEGLRAALALRYDTGAAWSEIAAEVGIPPDTLRGRRAQLQREVRRLFDARRLLEARGTDPDGIAG</sequence>
<evidence type="ECO:0000313" key="2">
    <source>
        <dbReference type="Proteomes" id="UP001494902"/>
    </source>
</evidence>
<keyword evidence="2" id="KW-1185">Reference proteome</keyword>
<proteinExistence type="predicted"/>
<dbReference type="Proteomes" id="UP001494902">
    <property type="component" value="Unassembled WGS sequence"/>
</dbReference>
<accession>A0ABV1K3M1</accession>
<comment type="caution">
    <text evidence="1">The sequence shown here is derived from an EMBL/GenBank/DDBJ whole genome shotgun (WGS) entry which is preliminary data.</text>
</comment>
<dbReference type="RefSeq" id="WP_349296145.1">
    <property type="nucleotide sequence ID" value="NZ_JBEDNQ010000001.1"/>
</dbReference>
<dbReference type="Gene3D" id="1.10.10.10">
    <property type="entry name" value="Winged helix-like DNA-binding domain superfamily/Winged helix DNA-binding domain"/>
    <property type="match status" value="1"/>
</dbReference>
<evidence type="ECO:0000313" key="1">
    <source>
        <dbReference type="EMBL" id="MEQ3549054.1"/>
    </source>
</evidence>
<dbReference type="EMBL" id="JBEDNQ010000001">
    <property type="protein sequence ID" value="MEQ3549054.1"/>
    <property type="molecule type" value="Genomic_DNA"/>
</dbReference>
<protein>
    <recommendedName>
        <fullName evidence="3">Sigma-70 family RNA polymerase sigma factor</fullName>
    </recommendedName>
</protein>
<dbReference type="InterPro" id="IPR036388">
    <property type="entry name" value="WH-like_DNA-bd_sf"/>
</dbReference>
<name>A0ABV1K3M1_9PSEU</name>
<gene>
    <name evidence="1" type="ORF">WIS52_01110</name>
</gene>